<dbReference type="SUPFAM" id="SSF53335">
    <property type="entry name" value="S-adenosyl-L-methionine-dependent methyltransferases"/>
    <property type="match status" value="1"/>
</dbReference>
<dbReference type="InterPro" id="IPR012340">
    <property type="entry name" value="NA-bd_OB-fold"/>
</dbReference>
<feature type="binding site" evidence="4">
    <location>
        <position position="270"/>
    </location>
    <ligand>
        <name>S-adenosyl-L-methionine</name>
        <dbReference type="ChEBI" id="CHEBI:59789"/>
    </ligand>
</feature>
<organism evidence="6 7">
    <name type="scientific">Aeromicrobium endophyticum</name>
    <dbReference type="NCBI Taxonomy" id="2292704"/>
    <lineage>
        <taxon>Bacteria</taxon>
        <taxon>Bacillati</taxon>
        <taxon>Actinomycetota</taxon>
        <taxon>Actinomycetes</taxon>
        <taxon>Propionibacteriales</taxon>
        <taxon>Nocardioidaceae</taxon>
        <taxon>Aeromicrobium</taxon>
    </lineage>
</organism>
<dbReference type="Pfam" id="PF01938">
    <property type="entry name" value="TRAM"/>
    <property type="match status" value="1"/>
</dbReference>
<dbReference type="InterPro" id="IPR010280">
    <property type="entry name" value="U5_MeTrfase_fam"/>
</dbReference>
<evidence type="ECO:0000313" key="6">
    <source>
        <dbReference type="EMBL" id="REK70307.1"/>
    </source>
</evidence>
<dbReference type="PANTHER" id="PTHR11061">
    <property type="entry name" value="RNA M5U METHYLTRANSFERASE"/>
    <property type="match status" value="1"/>
</dbReference>
<dbReference type="EMBL" id="QUBR01000002">
    <property type="protein sequence ID" value="REK70307.1"/>
    <property type="molecule type" value="Genomic_DNA"/>
</dbReference>
<dbReference type="PROSITE" id="PS51687">
    <property type="entry name" value="SAM_MT_RNA_M5U"/>
    <property type="match status" value="1"/>
</dbReference>
<protein>
    <submittedName>
        <fullName evidence="6">Class I SAM-dependent RNA methyltransferase</fullName>
    </submittedName>
</protein>
<evidence type="ECO:0000256" key="3">
    <source>
        <dbReference type="ARBA" id="ARBA00022691"/>
    </source>
</evidence>
<sequence length="411" mass="43588">MTTETALPDGPVVDVGPVAHGGHCVARLDGQVVFVRHALPGERVRIAITERTTSFLRADAVEVLEAAPGRVVPPCPFSGPGRCGGCDFQHVDPATQRQLLGDVISEQLRRLAGIDRHVDVEAVAPDALGWRTRVQFAVDRDGRPGLRRHRSHEIVPVDRCLIAHPDLPQVLGRSWDADSVEAIASSTGDRLLVTDASISDEVEGEVDGVVATDGTVRGGRGAVTERVEEADFRVSGSGFWQVHPAAASTLASAVLEGASAGEGETVLDLYAGVGLFTRFLAAEVGETGTVLSVESDPGGSRDARRNLHDLPQVRLVDQTVERALRQGLLGESADVVVLDPPRTGAKKAVEGIAALAPRRIVYVACDPAALARDLASFAARGYQLIGLRAFALFPMTHHVECVAVLEPTTPR</sequence>
<dbReference type="RefSeq" id="WP_119704902.1">
    <property type="nucleotide sequence ID" value="NZ_JBHSOI010000002.1"/>
</dbReference>
<feature type="active site" description="Nucleophile" evidence="4">
    <location>
        <position position="365"/>
    </location>
</feature>
<keyword evidence="7" id="KW-1185">Reference proteome</keyword>
<evidence type="ECO:0000256" key="2">
    <source>
        <dbReference type="ARBA" id="ARBA00022679"/>
    </source>
</evidence>
<comment type="similarity">
    <text evidence="4">Belongs to the class I-like SAM-binding methyltransferase superfamily. RNA M5U methyltransferase family.</text>
</comment>
<dbReference type="GO" id="GO:0070041">
    <property type="term" value="F:rRNA (uridine-C5-)-methyltransferase activity"/>
    <property type="evidence" value="ECO:0007669"/>
    <property type="project" value="TreeGrafter"/>
</dbReference>
<evidence type="ECO:0000313" key="7">
    <source>
        <dbReference type="Proteomes" id="UP000265581"/>
    </source>
</evidence>
<evidence type="ECO:0000256" key="1">
    <source>
        <dbReference type="ARBA" id="ARBA00022603"/>
    </source>
</evidence>
<dbReference type="PROSITE" id="PS50926">
    <property type="entry name" value="TRAM"/>
    <property type="match status" value="1"/>
</dbReference>
<dbReference type="SUPFAM" id="SSF50249">
    <property type="entry name" value="Nucleic acid-binding proteins"/>
    <property type="match status" value="1"/>
</dbReference>
<dbReference type="Proteomes" id="UP000265581">
    <property type="component" value="Unassembled WGS sequence"/>
</dbReference>
<name>A0A371P2X6_9ACTN</name>
<reference evidence="6 7" key="1">
    <citation type="submission" date="2018-08" db="EMBL/GenBank/DDBJ databases">
        <title>Aeromicrobium sp. M2KJ-4, whole genome shotgun sequence.</title>
        <authorList>
            <person name="Tuo L."/>
        </authorList>
    </citation>
    <scope>NUCLEOTIDE SEQUENCE [LARGE SCALE GENOMIC DNA]</scope>
    <source>
        <strain evidence="6 7">M2KJ-4</strain>
    </source>
</reference>
<dbReference type="AlphaFoldDB" id="A0A371P2X6"/>
<feature type="binding site" evidence="4">
    <location>
        <position position="294"/>
    </location>
    <ligand>
        <name>S-adenosyl-L-methionine</name>
        <dbReference type="ChEBI" id="CHEBI:59789"/>
    </ligand>
</feature>
<feature type="binding site" evidence="4">
    <location>
        <position position="339"/>
    </location>
    <ligand>
        <name>S-adenosyl-L-methionine</name>
        <dbReference type="ChEBI" id="CHEBI:59789"/>
    </ligand>
</feature>
<gene>
    <name evidence="6" type="ORF">DX116_14240</name>
</gene>
<evidence type="ECO:0000256" key="4">
    <source>
        <dbReference type="PROSITE-ProRule" id="PRU01024"/>
    </source>
</evidence>
<comment type="caution">
    <text evidence="6">The sequence shown here is derived from an EMBL/GenBank/DDBJ whole genome shotgun (WGS) entry which is preliminary data.</text>
</comment>
<evidence type="ECO:0000259" key="5">
    <source>
        <dbReference type="PROSITE" id="PS50926"/>
    </source>
</evidence>
<dbReference type="Gene3D" id="2.40.50.140">
    <property type="entry name" value="Nucleic acid-binding proteins"/>
    <property type="match status" value="1"/>
</dbReference>
<dbReference type="Gene3D" id="2.40.50.1070">
    <property type="match status" value="1"/>
</dbReference>
<keyword evidence="2 4" id="KW-0808">Transferase</keyword>
<keyword evidence="3 4" id="KW-0949">S-adenosyl-L-methionine</keyword>
<keyword evidence="1 4" id="KW-0489">Methyltransferase</keyword>
<dbReference type="InterPro" id="IPR029063">
    <property type="entry name" value="SAM-dependent_MTases_sf"/>
</dbReference>
<dbReference type="Gene3D" id="3.40.50.150">
    <property type="entry name" value="Vaccinia Virus protein VP39"/>
    <property type="match status" value="1"/>
</dbReference>
<dbReference type="PANTHER" id="PTHR11061:SF30">
    <property type="entry name" value="TRNA (URACIL(54)-C(5))-METHYLTRANSFERASE"/>
    <property type="match status" value="1"/>
</dbReference>
<dbReference type="OrthoDB" id="9804590at2"/>
<dbReference type="Pfam" id="PF05958">
    <property type="entry name" value="tRNA_U5-meth_tr"/>
    <property type="match status" value="1"/>
</dbReference>
<feature type="binding site" evidence="4">
    <location>
        <position position="241"/>
    </location>
    <ligand>
        <name>S-adenosyl-L-methionine</name>
        <dbReference type="ChEBI" id="CHEBI:59789"/>
    </ligand>
</feature>
<dbReference type="GO" id="GO:0070475">
    <property type="term" value="P:rRNA base methylation"/>
    <property type="evidence" value="ECO:0007669"/>
    <property type="project" value="TreeGrafter"/>
</dbReference>
<accession>A0A371P2X6</accession>
<proteinExistence type="inferred from homology"/>
<feature type="domain" description="TRAM" evidence="5">
    <location>
        <begin position="4"/>
        <end position="62"/>
    </location>
</feature>
<dbReference type="InterPro" id="IPR002792">
    <property type="entry name" value="TRAM_dom"/>
</dbReference>